<dbReference type="HOGENOM" id="CLU_3081272_0_0_6"/>
<accession>G9ELY6</accession>
<reference evidence="1 2" key="1">
    <citation type="journal article" date="2011" name="BMC Genomics">
        <title>Insight into cross-talk between intra-amoebal pathogens.</title>
        <authorList>
            <person name="Gimenez G."/>
            <person name="Bertelli C."/>
            <person name="Moliner C."/>
            <person name="Robert C."/>
            <person name="Raoult D."/>
            <person name="Fournier P.E."/>
            <person name="Greub G."/>
        </authorList>
    </citation>
    <scope>NUCLEOTIDE SEQUENCE [LARGE SCALE GENOMIC DNA]</scope>
    <source>
        <strain evidence="1 2">LLAP12</strain>
    </source>
</reference>
<dbReference type="InParanoid" id="G9ELY6"/>
<evidence type="ECO:0000313" key="2">
    <source>
        <dbReference type="Proteomes" id="UP000002770"/>
    </source>
</evidence>
<protein>
    <submittedName>
        <fullName evidence="1">Uncharacterized protein</fullName>
    </submittedName>
</protein>
<dbReference type="RefSeq" id="WP_006870183.1">
    <property type="nucleotide sequence ID" value="NZ_JH413811.1"/>
</dbReference>
<evidence type="ECO:0000313" key="1">
    <source>
        <dbReference type="EMBL" id="EHL31586.1"/>
    </source>
</evidence>
<keyword evidence="2" id="KW-1185">Reference proteome</keyword>
<gene>
    <name evidence="1" type="ORF">LDG_6247</name>
</gene>
<dbReference type="EMBL" id="JH413811">
    <property type="protein sequence ID" value="EHL31586.1"/>
    <property type="molecule type" value="Genomic_DNA"/>
</dbReference>
<name>G9ELY6_9GAMM</name>
<organism evidence="1 2">
    <name type="scientific">Legionella drancourtii LLAP12</name>
    <dbReference type="NCBI Taxonomy" id="658187"/>
    <lineage>
        <taxon>Bacteria</taxon>
        <taxon>Pseudomonadati</taxon>
        <taxon>Pseudomonadota</taxon>
        <taxon>Gammaproteobacteria</taxon>
        <taxon>Legionellales</taxon>
        <taxon>Legionellaceae</taxon>
        <taxon>Legionella</taxon>
    </lineage>
</organism>
<dbReference type="Proteomes" id="UP000002770">
    <property type="component" value="Unassembled WGS sequence"/>
</dbReference>
<dbReference type="AlphaFoldDB" id="G9ELY6"/>
<proteinExistence type="predicted"/>
<sequence>MKAYHCSGDKELAYSMAQAISSEYEQDLNCGAKPWQIDAAKEILSPSVSLSL</sequence>